<dbReference type="SUPFAM" id="SSF48726">
    <property type="entry name" value="Immunoglobulin"/>
    <property type="match status" value="1"/>
</dbReference>
<reference evidence="5 6" key="1">
    <citation type="submission" date="2024-08" db="EMBL/GenBank/DDBJ databases">
        <authorList>
            <person name="Cucini C."/>
            <person name="Frati F."/>
        </authorList>
    </citation>
    <scope>NUCLEOTIDE SEQUENCE [LARGE SCALE GENOMIC DNA]</scope>
</reference>
<dbReference type="SMART" id="SM00409">
    <property type="entry name" value="IG"/>
    <property type="match status" value="2"/>
</dbReference>
<feature type="compositionally biased region" description="Acidic residues" evidence="1">
    <location>
        <begin position="315"/>
        <end position="328"/>
    </location>
</feature>
<evidence type="ECO:0000313" key="5">
    <source>
        <dbReference type="EMBL" id="CAL8142318.1"/>
    </source>
</evidence>
<protein>
    <recommendedName>
        <fullName evidence="4">Ig-like domain-containing protein</fullName>
    </recommendedName>
</protein>
<evidence type="ECO:0000256" key="1">
    <source>
        <dbReference type="SAM" id="MobiDB-lite"/>
    </source>
</evidence>
<dbReference type="InterPro" id="IPR007110">
    <property type="entry name" value="Ig-like_dom"/>
</dbReference>
<feature type="compositionally biased region" description="Polar residues" evidence="1">
    <location>
        <begin position="334"/>
        <end position="343"/>
    </location>
</feature>
<dbReference type="InterPro" id="IPR003599">
    <property type="entry name" value="Ig_sub"/>
</dbReference>
<dbReference type="Gene3D" id="2.60.40.10">
    <property type="entry name" value="Immunoglobulins"/>
    <property type="match status" value="1"/>
</dbReference>
<name>A0ABP1S2J4_9HEXA</name>
<dbReference type="EMBL" id="CAXLJM020000148">
    <property type="protein sequence ID" value="CAL8142318.1"/>
    <property type="molecule type" value="Genomic_DNA"/>
</dbReference>
<evidence type="ECO:0000313" key="6">
    <source>
        <dbReference type="Proteomes" id="UP001642540"/>
    </source>
</evidence>
<comment type="caution">
    <text evidence="5">The sequence shown here is derived from an EMBL/GenBank/DDBJ whole genome shotgun (WGS) entry which is preliminary data.</text>
</comment>
<dbReference type="Proteomes" id="UP001642540">
    <property type="component" value="Unassembled WGS sequence"/>
</dbReference>
<feature type="signal peptide" evidence="3">
    <location>
        <begin position="1"/>
        <end position="22"/>
    </location>
</feature>
<feature type="transmembrane region" description="Helical" evidence="2">
    <location>
        <begin position="284"/>
        <end position="305"/>
    </location>
</feature>
<keyword evidence="3" id="KW-0732">Signal</keyword>
<dbReference type="PROSITE" id="PS50835">
    <property type="entry name" value="IG_LIKE"/>
    <property type="match status" value="1"/>
</dbReference>
<proteinExistence type="predicted"/>
<sequence>MEGKLSTKVLALFLLIASYTAAEEESGIQVIGRLGSDPTSVILAPQGKNVELICDLGELADSFKEKNSTKWSFTPKIGLALPDLALYCEHEHDDDDKDKKQHNLPGTNETLPDCEVSFKRNETNNHLLFILELEEITDHTFGKYECHTENPGKVNHSFIVEEIVTLTRRYKGKIQRSWTIIHGDPLELYCNATGLSRWHEISWLINGTDITDDLNGRLGLFENFTKTDDLTYFGDSLMEHRGNYTCRVDLKDQTNETHLPELRMHYPVEFSVYIRVQEQGRWKLPVYILIGEAALILLFTIIVNIREKRYKEGEADGDYEDSDDEDEAEVSKNGVMNNNSSSS</sequence>
<dbReference type="InterPro" id="IPR013783">
    <property type="entry name" value="Ig-like_fold"/>
</dbReference>
<dbReference type="CDD" id="cd00096">
    <property type="entry name" value="Ig"/>
    <property type="match status" value="1"/>
</dbReference>
<keyword evidence="2" id="KW-1133">Transmembrane helix</keyword>
<dbReference type="InterPro" id="IPR036179">
    <property type="entry name" value="Ig-like_dom_sf"/>
</dbReference>
<feature type="region of interest" description="Disordered" evidence="1">
    <location>
        <begin position="312"/>
        <end position="343"/>
    </location>
</feature>
<keyword evidence="2" id="KW-0812">Transmembrane</keyword>
<feature type="domain" description="Ig-like" evidence="4">
    <location>
        <begin position="161"/>
        <end position="257"/>
    </location>
</feature>
<keyword evidence="2" id="KW-0472">Membrane</keyword>
<evidence type="ECO:0000256" key="3">
    <source>
        <dbReference type="SAM" id="SignalP"/>
    </source>
</evidence>
<evidence type="ECO:0000256" key="2">
    <source>
        <dbReference type="SAM" id="Phobius"/>
    </source>
</evidence>
<keyword evidence="6" id="KW-1185">Reference proteome</keyword>
<organism evidence="5 6">
    <name type="scientific">Orchesella dallaii</name>
    <dbReference type="NCBI Taxonomy" id="48710"/>
    <lineage>
        <taxon>Eukaryota</taxon>
        <taxon>Metazoa</taxon>
        <taxon>Ecdysozoa</taxon>
        <taxon>Arthropoda</taxon>
        <taxon>Hexapoda</taxon>
        <taxon>Collembola</taxon>
        <taxon>Entomobryomorpha</taxon>
        <taxon>Entomobryoidea</taxon>
        <taxon>Orchesellidae</taxon>
        <taxon>Orchesellinae</taxon>
        <taxon>Orchesella</taxon>
    </lineage>
</organism>
<gene>
    <name evidence="5" type="ORF">ODALV1_LOCUS29011</name>
</gene>
<evidence type="ECO:0000259" key="4">
    <source>
        <dbReference type="PROSITE" id="PS50835"/>
    </source>
</evidence>
<accession>A0ABP1S2J4</accession>
<feature type="chain" id="PRO_5045476989" description="Ig-like domain-containing protein" evidence="3">
    <location>
        <begin position="23"/>
        <end position="343"/>
    </location>
</feature>